<evidence type="ECO:0000256" key="5">
    <source>
        <dbReference type="ARBA" id="ARBA00023054"/>
    </source>
</evidence>
<evidence type="ECO:0000259" key="12">
    <source>
        <dbReference type="PROSITE" id="PS50188"/>
    </source>
</evidence>
<dbReference type="InterPro" id="IPR027370">
    <property type="entry name" value="Znf-RING_euk"/>
</dbReference>
<feature type="region of interest" description="Disordered" evidence="9">
    <location>
        <begin position="97"/>
        <end position="155"/>
    </location>
</feature>
<dbReference type="SMART" id="SM00449">
    <property type="entry name" value="SPRY"/>
    <property type="match status" value="1"/>
</dbReference>
<dbReference type="SUPFAM" id="SSF49899">
    <property type="entry name" value="Concanavalin A-like lectins/glucanases"/>
    <property type="match status" value="1"/>
</dbReference>
<evidence type="ECO:0000256" key="8">
    <source>
        <dbReference type="SAM" id="Coils"/>
    </source>
</evidence>
<dbReference type="Pfam" id="PF00643">
    <property type="entry name" value="zf-B_box"/>
    <property type="match status" value="1"/>
</dbReference>
<reference evidence="14" key="1">
    <citation type="journal article" date="2016" name="Nature">
        <title>Genome evolution in the allotetraploid frog Xenopus laevis.</title>
        <authorList>
            <person name="Session A.M."/>
            <person name="Uno Y."/>
            <person name="Kwon T."/>
            <person name="Chapman J.A."/>
            <person name="Toyoda A."/>
            <person name="Takahashi S."/>
            <person name="Fukui A."/>
            <person name="Hikosaka A."/>
            <person name="Suzuki A."/>
            <person name="Kondo M."/>
            <person name="van Heeringen S.J."/>
            <person name="Quigley I."/>
            <person name="Heinz S."/>
            <person name="Ogino H."/>
            <person name="Ochi H."/>
            <person name="Hellsten U."/>
            <person name="Lyons J.B."/>
            <person name="Simakov O."/>
            <person name="Putnam N."/>
            <person name="Stites J."/>
            <person name="Kuroki Y."/>
            <person name="Tanaka T."/>
            <person name="Michiue T."/>
            <person name="Watanabe M."/>
            <person name="Bogdanovic O."/>
            <person name="Lister R."/>
            <person name="Georgiou G."/>
            <person name="Paranjpe S.S."/>
            <person name="van Kruijsbergen I."/>
            <person name="Shu S."/>
            <person name="Carlson J."/>
            <person name="Kinoshita T."/>
            <person name="Ohta Y."/>
            <person name="Mawaribuchi S."/>
            <person name="Jenkins J."/>
            <person name="Grimwood J."/>
            <person name="Schmutz J."/>
            <person name="Mitros T."/>
            <person name="Mozaffari S.V."/>
            <person name="Suzuki Y."/>
            <person name="Haramoto Y."/>
            <person name="Yamamoto T.S."/>
            <person name="Takagi C."/>
            <person name="Heald R."/>
            <person name="Miller K."/>
            <person name="Haudenschild C."/>
            <person name="Kitzman J."/>
            <person name="Nakayama T."/>
            <person name="Izutsu Y."/>
            <person name="Robert J."/>
            <person name="Fortriede J."/>
            <person name="Burns K."/>
            <person name="Lotay V."/>
            <person name="Karimi K."/>
            <person name="Yasuoka Y."/>
            <person name="Dichmann D.S."/>
            <person name="Flajnik M.F."/>
            <person name="Houston D.W."/>
            <person name="Shendure J."/>
            <person name="DuPasquier L."/>
            <person name="Vize P.D."/>
            <person name="Zorn A.M."/>
            <person name="Ito M."/>
            <person name="Marcotte E.M."/>
            <person name="Wallingford J.B."/>
            <person name="Ito Y."/>
            <person name="Asashima M."/>
            <person name="Ueno N."/>
            <person name="Matsuda Y."/>
            <person name="Veenstra G.J."/>
            <person name="Fujiyama A."/>
            <person name="Harland R.M."/>
            <person name="Taira M."/>
            <person name="Rokhsar D.S."/>
        </authorList>
    </citation>
    <scope>NUCLEOTIDE SEQUENCE [LARGE SCALE GENOMIC DNA]</scope>
    <source>
        <strain evidence="14">J</strain>
    </source>
</reference>
<sequence>MASPSGATALSEQSNPTAPQTVTEETGESSGGNDELIEIGCVYPCKKGSGTLRDARIMNIRTNKKNDHLEYYVHYVGLNQRQDEWVDRSRLLLPEPLTVKEEENGAESQNRRNQESSSITETLDSETPLSPKRKLEGPEPEPKKIKVERQESVKNELPLAPDEDLAEELTCSLCHELFKEPVLVECGHNFCKSCIENAWEARGSASCPECEEPFAERSFIINRTLEKLVKKSLSCGGFHTEKKELVGMCSDHNEKIKLYCQEDGLLGCVICHDSLQHNYHSFLPLMEAVDVYKEELSAMFQSLNSSLKASEEITSQQREIIVEHKEKMAEYKQHITSQFEKMHKFLEERETVLLDQLQKQGDNLLKEMESNVIKLENDLKDIKKAIDRAKERLDETNTLCFLKDIKTFIDECQKQKTAVESTENTVVSKELCRATFKGPIQYFVWSRMKHFLVPKLEQVTADPNTAHPNLLLSYGLTTIKYKEKRSHVFESVSRFNQNTFVLGKNAFNSGQHYWLVNVRNKTDWDVGMTRDSSNRKGTLSLIPANGYWILQLRNRNEYTAIESPAVRLNLTCKPPRICVYLDYEGGMISFYDADEMTHIYTFREVFTGKLHPCLSPHVTFNSRNSEPLQLEHY</sequence>
<name>A0A974CTG8_XENLA</name>
<protein>
    <submittedName>
        <fullName evidence="13">Uncharacterized protein</fullName>
    </submittedName>
</protein>
<comment type="subcellular location">
    <subcellularLocation>
        <location evidence="1">Nucleus</location>
    </subcellularLocation>
</comment>
<feature type="domain" description="RING-type" evidence="10">
    <location>
        <begin position="171"/>
        <end position="211"/>
    </location>
</feature>
<dbReference type="InterPro" id="IPR017907">
    <property type="entry name" value="Znf_RING_CS"/>
</dbReference>
<dbReference type="GO" id="GO:0008270">
    <property type="term" value="F:zinc ion binding"/>
    <property type="evidence" value="ECO:0007669"/>
    <property type="project" value="UniProtKB-KW"/>
</dbReference>
<keyword evidence="3 7" id="KW-0863">Zinc-finger</keyword>
<evidence type="ECO:0000256" key="9">
    <source>
        <dbReference type="SAM" id="MobiDB-lite"/>
    </source>
</evidence>
<feature type="region of interest" description="Disordered" evidence="9">
    <location>
        <begin position="1"/>
        <end position="35"/>
    </location>
</feature>
<accession>A0A974CTG8</accession>
<dbReference type="InterPro" id="IPR001870">
    <property type="entry name" value="B30.2/SPRY"/>
</dbReference>
<dbReference type="Gene3D" id="2.30.30.140">
    <property type="match status" value="1"/>
</dbReference>
<dbReference type="InterPro" id="IPR006574">
    <property type="entry name" value="PRY"/>
</dbReference>
<dbReference type="InterPro" id="IPR000953">
    <property type="entry name" value="Chromo/chromo_shadow_dom"/>
</dbReference>
<dbReference type="PROSITE" id="PS50119">
    <property type="entry name" value="ZF_BBOX"/>
    <property type="match status" value="1"/>
</dbReference>
<dbReference type="Pfam" id="PF13765">
    <property type="entry name" value="PRY"/>
    <property type="match status" value="1"/>
</dbReference>
<feature type="compositionally biased region" description="Basic and acidic residues" evidence="9">
    <location>
        <begin position="133"/>
        <end position="154"/>
    </location>
</feature>
<feature type="compositionally biased region" description="Polar residues" evidence="9">
    <location>
        <begin position="115"/>
        <end position="128"/>
    </location>
</feature>
<evidence type="ECO:0000256" key="6">
    <source>
        <dbReference type="ARBA" id="ARBA00053889"/>
    </source>
</evidence>
<dbReference type="InterPro" id="IPR000315">
    <property type="entry name" value="Znf_B-box"/>
</dbReference>
<feature type="domain" description="B30.2/SPRY" evidence="12">
    <location>
        <begin position="438"/>
        <end position="633"/>
    </location>
</feature>
<dbReference type="PROSITE" id="PS50089">
    <property type="entry name" value="ZF_RING_2"/>
    <property type="match status" value="1"/>
</dbReference>
<gene>
    <name evidence="13" type="ORF">XELAEV_18030159mg</name>
</gene>
<feature type="coiled-coil region" evidence="8">
    <location>
        <begin position="365"/>
        <end position="399"/>
    </location>
</feature>
<dbReference type="PRINTS" id="PR01407">
    <property type="entry name" value="BUTYPHLNCDUF"/>
</dbReference>
<evidence type="ECO:0000313" key="14">
    <source>
        <dbReference type="Proteomes" id="UP000694892"/>
    </source>
</evidence>
<dbReference type="SMART" id="SM00298">
    <property type="entry name" value="CHROMO"/>
    <property type="match status" value="1"/>
</dbReference>
<dbReference type="Pfam" id="PF00622">
    <property type="entry name" value="SPRY"/>
    <property type="match status" value="1"/>
</dbReference>
<evidence type="ECO:0000256" key="4">
    <source>
        <dbReference type="ARBA" id="ARBA00022833"/>
    </source>
</evidence>
<dbReference type="PROSITE" id="PS00518">
    <property type="entry name" value="ZF_RING_1"/>
    <property type="match status" value="1"/>
</dbReference>
<dbReference type="SUPFAM" id="SSF57850">
    <property type="entry name" value="RING/U-box"/>
    <property type="match status" value="1"/>
</dbReference>
<dbReference type="InterPro" id="IPR013320">
    <property type="entry name" value="ConA-like_dom_sf"/>
</dbReference>
<dbReference type="AlphaFoldDB" id="A0A974CTG8"/>
<dbReference type="EMBL" id="CM004475">
    <property type="protein sequence ID" value="OCT79063.1"/>
    <property type="molecule type" value="Genomic_DNA"/>
</dbReference>
<organism evidence="13 14">
    <name type="scientific">Xenopus laevis</name>
    <name type="common">African clawed frog</name>
    <dbReference type="NCBI Taxonomy" id="8355"/>
    <lineage>
        <taxon>Eukaryota</taxon>
        <taxon>Metazoa</taxon>
        <taxon>Chordata</taxon>
        <taxon>Craniata</taxon>
        <taxon>Vertebrata</taxon>
        <taxon>Euteleostomi</taxon>
        <taxon>Amphibia</taxon>
        <taxon>Batrachia</taxon>
        <taxon>Anura</taxon>
        <taxon>Pipoidea</taxon>
        <taxon>Pipidae</taxon>
        <taxon>Xenopodinae</taxon>
        <taxon>Xenopus</taxon>
        <taxon>Xenopus</taxon>
    </lineage>
</organism>
<evidence type="ECO:0000259" key="11">
    <source>
        <dbReference type="PROSITE" id="PS50119"/>
    </source>
</evidence>
<dbReference type="Gene3D" id="3.30.160.60">
    <property type="entry name" value="Classic Zinc Finger"/>
    <property type="match status" value="1"/>
</dbReference>
<dbReference type="PANTHER" id="PTHR24103">
    <property type="entry name" value="E3 UBIQUITIN-PROTEIN LIGASE TRIM"/>
    <property type="match status" value="1"/>
</dbReference>
<evidence type="ECO:0000256" key="1">
    <source>
        <dbReference type="ARBA" id="ARBA00004123"/>
    </source>
</evidence>
<evidence type="ECO:0000256" key="2">
    <source>
        <dbReference type="ARBA" id="ARBA00022723"/>
    </source>
</evidence>
<dbReference type="Gene3D" id="3.30.40.10">
    <property type="entry name" value="Zinc/RING finger domain, C3HC4 (zinc finger)"/>
    <property type="match status" value="1"/>
</dbReference>
<dbReference type="Pfam" id="PF11717">
    <property type="entry name" value="Tudor-knot"/>
    <property type="match status" value="1"/>
</dbReference>
<evidence type="ECO:0000259" key="10">
    <source>
        <dbReference type="PROSITE" id="PS50089"/>
    </source>
</evidence>
<keyword evidence="2" id="KW-0479">Metal-binding</keyword>
<feature type="domain" description="B box-type" evidence="11">
    <location>
        <begin position="244"/>
        <end position="285"/>
    </location>
</feature>
<dbReference type="SMART" id="SM00589">
    <property type="entry name" value="PRY"/>
    <property type="match status" value="1"/>
</dbReference>
<evidence type="ECO:0000313" key="13">
    <source>
        <dbReference type="EMBL" id="OCT79063.1"/>
    </source>
</evidence>
<feature type="compositionally biased region" description="Polar residues" evidence="9">
    <location>
        <begin position="1"/>
        <end position="24"/>
    </location>
</feature>
<dbReference type="Gene3D" id="2.60.120.920">
    <property type="match status" value="1"/>
</dbReference>
<dbReference type="InterPro" id="IPR050143">
    <property type="entry name" value="TRIM/RBCC"/>
</dbReference>
<dbReference type="SMART" id="SM00336">
    <property type="entry name" value="BBOX"/>
    <property type="match status" value="1"/>
</dbReference>
<dbReference type="GO" id="GO:0005634">
    <property type="term" value="C:nucleus"/>
    <property type="evidence" value="ECO:0007669"/>
    <property type="project" value="UniProtKB-SubCell"/>
</dbReference>
<comment type="function">
    <text evidence="6">Transcription factor that determines dorsal-ventral body axis.</text>
</comment>
<evidence type="ECO:0000256" key="7">
    <source>
        <dbReference type="PROSITE-ProRule" id="PRU00024"/>
    </source>
</evidence>
<dbReference type="InterPro" id="IPR013083">
    <property type="entry name" value="Znf_RING/FYVE/PHD"/>
</dbReference>
<feature type="compositionally biased region" description="Basic and acidic residues" evidence="9">
    <location>
        <begin position="98"/>
        <end position="114"/>
    </location>
</feature>
<dbReference type="CDD" id="cd13733">
    <property type="entry name" value="SPRY_PRY_C-I_1"/>
    <property type="match status" value="1"/>
</dbReference>
<dbReference type="InterPro" id="IPR043136">
    <property type="entry name" value="B30.2/SPRY_sf"/>
</dbReference>
<dbReference type="FunFam" id="2.60.120.920:FF:000004">
    <property type="entry name" value="Butyrophilin subfamily 1 member A1"/>
    <property type="match status" value="1"/>
</dbReference>
<keyword evidence="5 8" id="KW-0175">Coiled coil</keyword>
<evidence type="ECO:0000256" key="3">
    <source>
        <dbReference type="ARBA" id="ARBA00022771"/>
    </source>
</evidence>
<dbReference type="InterPro" id="IPR001841">
    <property type="entry name" value="Znf_RING"/>
</dbReference>
<dbReference type="InterPro" id="IPR003879">
    <property type="entry name" value="Butyrophylin_SPRY"/>
</dbReference>
<dbReference type="SMART" id="SM00184">
    <property type="entry name" value="RING"/>
    <property type="match status" value="1"/>
</dbReference>
<dbReference type="InterPro" id="IPR025995">
    <property type="entry name" value="Tudor-knot"/>
</dbReference>
<dbReference type="SUPFAM" id="SSF54160">
    <property type="entry name" value="Chromo domain-like"/>
    <property type="match status" value="1"/>
</dbReference>
<dbReference type="InterPro" id="IPR016197">
    <property type="entry name" value="Chromo-like_dom_sf"/>
</dbReference>
<keyword evidence="4" id="KW-0862">Zinc</keyword>
<proteinExistence type="predicted"/>
<dbReference type="InterPro" id="IPR003877">
    <property type="entry name" value="SPRY_dom"/>
</dbReference>
<dbReference type="PROSITE" id="PS50188">
    <property type="entry name" value="B302_SPRY"/>
    <property type="match status" value="1"/>
</dbReference>
<dbReference type="SUPFAM" id="SSF57845">
    <property type="entry name" value="B-box zinc-binding domain"/>
    <property type="match status" value="1"/>
</dbReference>
<dbReference type="Proteomes" id="UP000694892">
    <property type="component" value="Chromosome 5S"/>
</dbReference>
<dbReference type="Pfam" id="PF13445">
    <property type="entry name" value="zf-RING_UBOX"/>
    <property type="match status" value="1"/>
</dbReference>
<dbReference type="OMA" id="ARIMNIR"/>